<keyword evidence="2" id="KW-0723">Serine/threonine-protein kinase</keyword>
<dbReference type="VEuPathDB" id="FungiDB:AAP_01442"/>
<feature type="compositionally biased region" description="Polar residues" evidence="9">
    <location>
        <begin position="104"/>
        <end position="114"/>
    </location>
</feature>
<dbReference type="AlphaFoldDB" id="A0A168BUJ3"/>
<keyword evidence="6" id="KW-0067">ATP-binding</keyword>
<evidence type="ECO:0000256" key="4">
    <source>
        <dbReference type="ARBA" id="ARBA00022741"/>
    </source>
</evidence>
<dbReference type="Gene3D" id="3.30.200.20">
    <property type="entry name" value="Phosphorylase Kinase, domain 1"/>
    <property type="match status" value="1"/>
</dbReference>
<evidence type="ECO:0000256" key="6">
    <source>
        <dbReference type="ARBA" id="ARBA00022840"/>
    </source>
</evidence>
<evidence type="ECO:0000256" key="3">
    <source>
        <dbReference type="ARBA" id="ARBA00022679"/>
    </source>
</evidence>
<evidence type="ECO:0000313" key="11">
    <source>
        <dbReference type="EMBL" id="KZZ95766.1"/>
    </source>
</evidence>
<dbReference type="PANTHER" id="PTHR24419:SF18">
    <property type="entry name" value="SERINE_THREONINE-PROTEIN KINASE HASPIN"/>
    <property type="match status" value="1"/>
</dbReference>
<dbReference type="Gene3D" id="1.10.510.10">
    <property type="entry name" value="Transferase(Phosphotransferase) domain 1"/>
    <property type="match status" value="1"/>
</dbReference>
<organism evidence="11 12">
    <name type="scientific">Ascosphaera apis ARSEF 7405</name>
    <dbReference type="NCBI Taxonomy" id="392613"/>
    <lineage>
        <taxon>Eukaryota</taxon>
        <taxon>Fungi</taxon>
        <taxon>Dikarya</taxon>
        <taxon>Ascomycota</taxon>
        <taxon>Pezizomycotina</taxon>
        <taxon>Eurotiomycetes</taxon>
        <taxon>Eurotiomycetidae</taxon>
        <taxon>Onygenales</taxon>
        <taxon>Ascosphaeraceae</taxon>
        <taxon>Ascosphaera</taxon>
    </lineage>
</organism>
<accession>A0A168BUJ3</accession>
<feature type="region of interest" description="Disordered" evidence="9">
    <location>
        <begin position="1"/>
        <end position="70"/>
    </location>
</feature>
<dbReference type="OrthoDB" id="5327538at2759"/>
<reference evidence="11 12" key="1">
    <citation type="journal article" date="2016" name="Genome Biol. Evol.">
        <title>Divergent and convergent evolution of fungal pathogenicity.</title>
        <authorList>
            <person name="Shang Y."/>
            <person name="Xiao G."/>
            <person name="Zheng P."/>
            <person name="Cen K."/>
            <person name="Zhan S."/>
            <person name="Wang C."/>
        </authorList>
    </citation>
    <scope>NUCLEOTIDE SEQUENCE [LARGE SCALE GENOMIC DNA]</scope>
    <source>
        <strain evidence="11 12">ARSEF 7405</strain>
    </source>
</reference>
<dbReference type="InterPro" id="IPR011009">
    <property type="entry name" value="Kinase-like_dom_sf"/>
</dbReference>
<sequence>MLTSNSASDSLFGIETRRQKTRTKVDAAKRVYGKRQADAPKAVLEDQERYAVRRQTRSTRTKPQPVKEVQAEDIQTLEKDLEKLNILDAFQKRSVQDTEDVESQADSTTSSQVDEVNDNKNAIAEKTTDAQITNQELKKETSSSLSHDTSVVNSEATTLVDPDTEQSSTVTDEVSAQPPPEVKQKPRRLSGLVDNPELLSYVSPILAQAASPLASAGIQQFNIWAERTSSQYFTVQKIAEGSYGEVYQLKLRKDILKAEASKLSRAKIARIKAYRNVIFKIVPLRAKRGAGSKKFTSVHDLTSELKLMKLLDPIPGFARFREVHVVQGRFPKTYQDAWDLFAKVQPDDCLNPDPSKKKNFPDTQLWAILEMDDAGAELEKKLFGGLIKGAFEIYDIFWGVCMGLARGEGIYRFEHRDLHLGNVCIKQGRSQVIDLPKLGINDSDSLPSGFGLSGIVTSIIDFSLSRAELRHDGKDAADDVEIAWCNLDERGIFDAEGEDEDDKLLRDTYRHMKYQVYLHDPTNPNTGQIIPEKWSESNCGTNVVWLRFLIKMLLRKCGDIDYDSLLGDTFRKVATTKEAPRKALAERSANTQSTRVKTGKNGNKPSITEVKKTADGAPNDTFETAKCVIQTWHEGLLGRLEIIDNMLEFDSEEYQSIQSAGDLVAFAIGAGWIDESDFLRG</sequence>
<protein>
    <recommendedName>
        <fullName evidence="1">non-specific serine/threonine protein kinase</fullName>
        <ecNumber evidence="1">2.7.11.1</ecNumber>
    </recommendedName>
</protein>
<dbReference type="GO" id="GO:0000278">
    <property type="term" value="P:mitotic cell cycle"/>
    <property type="evidence" value="ECO:0007669"/>
    <property type="project" value="TreeGrafter"/>
</dbReference>
<dbReference type="Proteomes" id="UP000242877">
    <property type="component" value="Unassembled WGS sequence"/>
</dbReference>
<feature type="compositionally biased region" description="Polar residues" evidence="9">
    <location>
        <begin position="588"/>
        <end position="606"/>
    </location>
</feature>
<dbReference type="GO" id="GO:0005524">
    <property type="term" value="F:ATP binding"/>
    <property type="evidence" value="ECO:0007669"/>
    <property type="project" value="UniProtKB-KW"/>
</dbReference>
<feature type="compositionally biased region" description="Polar residues" evidence="9">
    <location>
        <begin position="165"/>
        <end position="174"/>
    </location>
</feature>
<dbReference type="GO" id="GO:0005737">
    <property type="term" value="C:cytoplasm"/>
    <property type="evidence" value="ECO:0007669"/>
    <property type="project" value="TreeGrafter"/>
</dbReference>
<dbReference type="EC" id="2.7.11.1" evidence="1"/>
<dbReference type="GO" id="GO:0072354">
    <property type="term" value="F:histone H3T3 kinase activity"/>
    <property type="evidence" value="ECO:0007669"/>
    <property type="project" value="TreeGrafter"/>
</dbReference>
<evidence type="ECO:0000256" key="7">
    <source>
        <dbReference type="ARBA" id="ARBA00047899"/>
    </source>
</evidence>
<comment type="caution">
    <text evidence="11">The sequence shown here is derived from an EMBL/GenBank/DDBJ whole genome shotgun (WGS) entry which is preliminary data.</text>
</comment>
<keyword evidence="5 11" id="KW-0418">Kinase</keyword>
<feature type="region of interest" description="Disordered" evidence="9">
    <location>
        <begin position="581"/>
        <end position="615"/>
    </location>
</feature>
<name>A0A168BUJ3_9EURO</name>
<feature type="compositionally biased region" description="Polar residues" evidence="9">
    <location>
        <begin position="142"/>
        <end position="157"/>
    </location>
</feature>
<dbReference type="SMART" id="SM01331">
    <property type="entry name" value="DUF3635"/>
    <property type="match status" value="1"/>
</dbReference>
<proteinExistence type="predicted"/>
<dbReference type="Pfam" id="PF12330">
    <property type="entry name" value="Haspin_kinase"/>
    <property type="match status" value="1"/>
</dbReference>
<evidence type="ECO:0000313" key="12">
    <source>
        <dbReference type="Proteomes" id="UP000242877"/>
    </source>
</evidence>
<keyword evidence="3" id="KW-0808">Transferase</keyword>
<feature type="region of interest" description="Disordered" evidence="9">
    <location>
        <begin position="94"/>
        <end position="187"/>
    </location>
</feature>
<evidence type="ECO:0000256" key="2">
    <source>
        <dbReference type="ARBA" id="ARBA00022527"/>
    </source>
</evidence>
<dbReference type="EMBL" id="AZGZ01000004">
    <property type="protein sequence ID" value="KZZ95766.1"/>
    <property type="molecule type" value="Genomic_DNA"/>
</dbReference>
<dbReference type="GO" id="GO:0005634">
    <property type="term" value="C:nucleus"/>
    <property type="evidence" value="ECO:0007669"/>
    <property type="project" value="TreeGrafter"/>
</dbReference>
<dbReference type="SUPFAM" id="SSF56112">
    <property type="entry name" value="Protein kinase-like (PK-like)"/>
    <property type="match status" value="1"/>
</dbReference>
<evidence type="ECO:0000256" key="9">
    <source>
        <dbReference type="SAM" id="MobiDB-lite"/>
    </source>
</evidence>
<evidence type="ECO:0000256" key="1">
    <source>
        <dbReference type="ARBA" id="ARBA00012513"/>
    </source>
</evidence>
<evidence type="ECO:0000256" key="8">
    <source>
        <dbReference type="ARBA" id="ARBA00048679"/>
    </source>
</evidence>
<evidence type="ECO:0000256" key="5">
    <source>
        <dbReference type="ARBA" id="ARBA00022777"/>
    </source>
</evidence>
<dbReference type="InterPro" id="IPR024604">
    <property type="entry name" value="GSG2_C"/>
</dbReference>
<dbReference type="GO" id="GO:0035556">
    <property type="term" value="P:intracellular signal transduction"/>
    <property type="evidence" value="ECO:0007669"/>
    <property type="project" value="TreeGrafter"/>
</dbReference>
<keyword evidence="4" id="KW-0547">Nucleotide-binding</keyword>
<feature type="domain" description="Serine/threonine-protein kinase haspin C-terminal" evidence="10">
    <location>
        <begin position="490"/>
        <end position="600"/>
    </location>
</feature>
<evidence type="ECO:0000259" key="10">
    <source>
        <dbReference type="SMART" id="SM01331"/>
    </source>
</evidence>
<dbReference type="PANTHER" id="PTHR24419">
    <property type="entry name" value="INTERLEUKIN-1 RECEPTOR-ASSOCIATED KINASE"/>
    <property type="match status" value="1"/>
</dbReference>
<comment type="catalytic activity">
    <reaction evidence="7">
        <text>L-threonyl-[protein] + ATP = O-phospho-L-threonyl-[protein] + ADP + H(+)</text>
        <dbReference type="Rhea" id="RHEA:46608"/>
        <dbReference type="Rhea" id="RHEA-COMP:11060"/>
        <dbReference type="Rhea" id="RHEA-COMP:11605"/>
        <dbReference type="ChEBI" id="CHEBI:15378"/>
        <dbReference type="ChEBI" id="CHEBI:30013"/>
        <dbReference type="ChEBI" id="CHEBI:30616"/>
        <dbReference type="ChEBI" id="CHEBI:61977"/>
        <dbReference type="ChEBI" id="CHEBI:456216"/>
        <dbReference type="EC" id="2.7.11.1"/>
    </reaction>
</comment>
<comment type="catalytic activity">
    <reaction evidence="8">
        <text>L-seryl-[protein] + ATP = O-phospho-L-seryl-[protein] + ADP + H(+)</text>
        <dbReference type="Rhea" id="RHEA:17989"/>
        <dbReference type="Rhea" id="RHEA-COMP:9863"/>
        <dbReference type="Rhea" id="RHEA-COMP:11604"/>
        <dbReference type="ChEBI" id="CHEBI:15378"/>
        <dbReference type="ChEBI" id="CHEBI:29999"/>
        <dbReference type="ChEBI" id="CHEBI:30616"/>
        <dbReference type="ChEBI" id="CHEBI:83421"/>
        <dbReference type="ChEBI" id="CHEBI:456216"/>
        <dbReference type="EC" id="2.7.11.1"/>
    </reaction>
</comment>
<feature type="compositionally biased region" description="Basic and acidic residues" evidence="9">
    <location>
        <begin position="15"/>
        <end position="51"/>
    </location>
</feature>
<gene>
    <name evidence="11" type="ORF">AAP_01442</name>
</gene>
<keyword evidence="12" id="KW-1185">Reference proteome</keyword>